<name>A0AAN2BK22_9GAMM</name>
<keyword evidence="1" id="KW-0732">Signal</keyword>
<keyword evidence="3" id="KW-1185">Reference proteome</keyword>
<proteinExistence type="predicted"/>
<dbReference type="Proteomes" id="UP001320119">
    <property type="component" value="Chromosome"/>
</dbReference>
<feature type="chain" id="PRO_5042816248" evidence="1">
    <location>
        <begin position="30"/>
        <end position="178"/>
    </location>
</feature>
<accession>A0AAN2BK22</accession>
<dbReference type="KEGG" id="marq:MARGE09_P1731"/>
<dbReference type="EMBL" id="AP023086">
    <property type="protein sequence ID" value="BCD97530.1"/>
    <property type="molecule type" value="Genomic_DNA"/>
</dbReference>
<feature type="signal peptide" evidence="1">
    <location>
        <begin position="1"/>
        <end position="29"/>
    </location>
</feature>
<protein>
    <submittedName>
        <fullName evidence="2">Uncharacterized protein</fullName>
    </submittedName>
</protein>
<reference evidence="2 3" key="1">
    <citation type="journal article" date="2022" name="IScience">
        <title>An ultrasensitive nanofiber-based assay for enzymatic hydrolysis and deep-sea microbial degradation of cellulose.</title>
        <authorList>
            <person name="Tsudome M."/>
            <person name="Tachioka M."/>
            <person name="Miyazaki M."/>
            <person name="Uchimura K."/>
            <person name="Tsuda M."/>
            <person name="Takaki Y."/>
            <person name="Deguchi S."/>
        </authorList>
    </citation>
    <scope>NUCLEOTIDE SEQUENCE [LARGE SCALE GENOMIC DNA]</scope>
    <source>
        <strain evidence="2 3">GE09</strain>
    </source>
</reference>
<evidence type="ECO:0000256" key="1">
    <source>
        <dbReference type="SAM" id="SignalP"/>
    </source>
</evidence>
<dbReference type="RefSeq" id="WP_236986997.1">
    <property type="nucleotide sequence ID" value="NZ_AP023086.1"/>
</dbReference>
<organism evidence="2 3">
    <name type="scientific">Marinagarivorans cellulosilyticus</name>
    <dbReference type="NCBI Taxonomy" id="2721545"/>
    <lineage>
        <taxon>Bacteria</taxon>
        <taxon>Pseudomonadati</taxon>
        <taxon>Pseudomonadota</taxon>
        <taxon>Gammaproteobacteria</taxon>
        <taxon>Cellvibrionales</taxon>
        <taxon>Cellvibrionaceae</taxon>
        <taxon>Marinagarivorans</taxon>
    </lineage>
</organism>
<sequence>MSKITTRFYFKLQVACFFAASVMCAQSHAAEVVNGHKVAAQVQAKAAYVKPGAPVRLMSPAEFTLEEGDALPLEVELSTQPLGETVVKLSSQSGLLLAGQTQYSSQGKSRIVMPLSVTAEAAALGYVHIWVEHTGVSGQKTTRALAIALDSRPKLLPLQYKAKVAKPYVEMQATEVIR</sequence>
<evidence type="ECO:0000313" key="3">
    <source>
        <dbReference type="Proteomes" id="UP001320119"/>
    </source>
</evidence>
<evidence type="ECO:0000313" key="2">
    <source>
        <dbReference type="EMBL" id="BCD97530.1"/>
    </source>
</evidence>
<dbReference type="AlphaFoldDB" id="A0AAN2BK22"/>
<gene>
    <name evidence="2" type="ORF">MARGE09_P1731</name>
</gene>